<evidence type="ECO:0000256" key="2">
    <source>
        <dbReference type="ARBA" id="ARBA00004370"/>
    </source>
</evidence>
<sequence>MGYHLLSCFNQTFQVSEKYEFVKEIGQGAYGIVCAAVNTRNGEKCAIKKVSKLFERPILTKRALRELKLLEHFNGHKNIIGLLDMDIVDYSDFNEIYLYQELMEADLHQIIRSGQPLTDEHYQSFIYQACCGLKYIHSANICDFGLARGYVDVKSGQEGDAGFMTEYVATRYYRAPEIMLSFRIDMWSLGCIFAELLGSKPLFKGRDFVDQLNQILYILGTPDDDTLNRIGSERAQTYIKSLERFAKIPLGQLYPNATETALDLLEKLLTFDPMSRIQVEDALDHPYFELFHDPDDEPTHFTTVDFSFESLDNIEEMKETIIDEVKMFKARKHSLKLDMRGLRRQNSITTPTSKRARYNSSSKVNEMGYADQLITSPLDVDPNLERDLSETPIPNVPAEAPLRVNALRILGTNATRNSFLNSVTSNVFDADTTEQVLKRVQDIAAQLQKHNIFDEIKIYLDTNHDIADTVDVTLHLKEKDKGLFETKVNVGNNQAELNGGVGLRNIFGGAESVSANFAFGNRTKASVEGAIETPFRGNANTRIGVFVNGSIRDHSQINAYKESAKATGIRLKGWTQYGEHEVAYAVTHRDILALSTASQGVRSQSGPNEKSSVFHSFVRDQRDDAVLPTKGHYLGIFQELAGLGGRGDTNYLKHELNASYHQSLIDCKGKDDTKFVLSTSFRAGLFSTVLEDTKDSSSGPNISDRFYVGGPLSVRGFKMGGIREREEPVGGEGYWAAGASLIASVPGLTHLPVKAHAFANAGSIVSSTKGVSIGDTIKALSEAPRTSAGFGLIFHHSIARIELNYCIPLKYNSTDLPEPKFQFGFGLNFL</sequence>
<evidence type="ECO:0000256" key="3">
    <source>
        <dbReference type="ARBA" id="ARBA00022527"/>
    </source>
</evidence>
<evidence type="ECO:0000256" key="5">
    <source>
        <dbReference type="ARBA" id="ARBA00022741"/>
    </source>
</evidence>
<accession>A0A8H7R807</accession>
<evidence type="ECO:0000313" key="13">
    <source>
        <dbReference type="Proteomes" id="UP000650833"/>
    </source>
</evidence>
<evidence type="ECO:0000313" key="12">
    <source>
        <dbReference type="EMBL" id="KAG2205600.1"/>
    </source>
</evidence>
<dbReference type="FunFam" id="1.10.510.10:FF:000624">
    <property type="entry name" value="Mitogen-activated protein kinase"/>
    <property type="match status" value="1"/>
</dbReference>
<evidence type="ECO:0000256" key="8">
    <source>
        <dbReference type="ARBA" id="ARBA00023136"/>
    </source>
</evidence>
<dbReference type="GO" id="GO:0005524">
    <property type="term" value="F:ATP binding"/>
    <property type="evidence" value="ECO:0007669"/>
    <property type="project" value="UniProtKB-UniRule"/>
</dbReference>
<feature type="domain" description="Protein kinase" evidence="11">
    <location>
        <begin position="19"/>
        <end position="288"/>
    </location>
</feature>
<dbReference type="GO" id="GO:0004674">
    <property type="term" value="F:protein serine/threonine kinase activity"/>
    <property type="evidence" value="ECO:0007669"/>
    <property type="project" value="UniProtKB-KW"/>
</dbReference>
<dbReference type="InterPro" id="IPR000719">
    <property type="entry name" value="Prot_kinase_dom"/>
</dbReference>
<dbReference type="GO" id="GO:0019867">
    <property type="term" value="C:outer membrane"/>
    <property type="evidence" value="ECO:0007669"/>
    <property type="project" value="InterPro"/>
</dbReference>
<keyword evidence="4" id="KW-0808">Transferase</keyword>
<dbReference type="InterPro" id="IPR011009">
    <property type="entry name" value="Kinase-like_dom_sf"/>
</dbReference>
<comment type="subcellular location">
    <subcellularLocation>
        <location evidence="2">Membrane</location>
    </subcellularLocation>
    <subcellularLocation>
        <location evidence="1">Nucleus</location>
    </subcellularLocation>
</comment>
<dbReference type="PROSITE" id="PS50011">
    <property type="entry name" value="PROTEIN_KINASE_DOM"/>
    <property type="match status" value="1"/>
</dbReference>
<evidence type="ECO:0000256" key="9">
    <source>
        <dbReference type="ARBA" id="ARBA00023242"/>
    </source>
</evidence>
<name>A0A8H7R807_9FUNG</name>
<dbReference type="Pfam" id="PF00069">
    <property type="entry name" value="Pkinase"/>
    <property type="match status" value="1"/>
</dbReference>
<dbReference type="EMBL" id="JAEPRC010000171">
    <property type="protein sequence ID" value="KAG2205600.1"/>
    <property type="molecule type" value="Genomic_DNA"/>
</dbReference>
<keyword evidence="3" id="KW-0723">Serine/threonine-protein kinase</keyword>
<dbReference type="OrthoDB" id="1724197at2759"/>
<reference evidence="12" key="1">
    <citation type="submission" date="2020-12" db="EMBL/GenBank/DDBJ databases">
        <title>Metabolic potential, ecology and presence of endohyphal bacteria is reflected in genomic diversity of Mucoromycotina.</title>
        <authorList>
            <person name="Muszewska A."/>
            <person name="Okrasinska A."/>
            <person name="Steczkiewicz K."/>
            <person name="Drgas O."/>
            <person name="Orlowska M."/>
            <person name="Perlinska-Lenart U."/>
            <person name="Aleksandrzak-Piekarczyk T."/>
            <person name="Szatraj K."/>
            <person name="Zielenkiewicz U."/>
            <person name="Pilsyk S."/>
            <person name="Malc E."/>
            <person name="Mieczkowski P."/>
            <person name="Kruszewska J.S."/>
            <person name="Biernat P."/>
            <person name="Pawlowska J."/>
        </authorList>
    </citation>
    <scope>NUCLEOTIDE SEQUENCE</scope>
    <source>
        <strain evidence="12">CBS 226.32</strain>
    </source>
</reference>
<evidence type="ECO:0000256" key="7">
    <source>
        <dbReference type="ARBA" id="ARBA00022840"/>
    </source>
</evidence>
<dbReference type="Gene3D" id="2.40.160.50">
    <property type="entry name" value="membrane protein fhac: a member of the omp85/tpsb transporter family"/>
    <property type="match status" value="1"/>
</dbReference>
<evidence type="ECO:0000256" key="6">
    <source>
        <dbReference type="ARBA" id="ARBA00022777"/>
    </source>
</evidence>
<dbReference type="PROSITE" id="PS00107">
    <property type="entry name" value="PROTEIN_KINASE_ATP"/>
    <property type="match status" value="1"/>
</dbReference>
<keyword evidence="9" id="KW-0539">Nucleus</keyword>
<keyword evidence="8" id="KW-0472">Membrane</keyword>
<dbReference type="Proteomes" id="UP000650833">
    <property type="component" value="Unassembled WGS sequence"/>
</dbReference>
<evidence type="ECO:0000256" key="1">
    <source>
        <dbReference type="ARBA" id="ARBA00004123"/>
    </source>
</evidence>
<dbReference type="SUPFAM" id="SSF56112">
    <property type="entry name" value="Protein kinase-like (PK-like)"/>
    <property type="match status" value="1"/>
</dbReference>
<evidence type="ECO:0000256" key="10">
    <source>
        <dbReference type="PROSITE-ProRule" id="PRU10141"/>
    </source>
</evidence>
<keyword evidence="13" id="KW-1185">Reference proteome</keyword>
<evidence type="ECO:0000256" key="4">
    <source>
        <dbReference type="ARBA" id="ARBA00022679"/>
    </source>
</evidence>
<dbReference type="AlphaFoldDB" id="A0A8H7R807"/>
<comment type="caution">
    <text evidence="12">The sequence shown here is derived from an EMBL/GenBank/DDBJ whole genome shotgun (WGS) entry which is preliminary data.</text>
</comment>
<dbReference type="Gene3D" id="1.10.510.10">
    <property type="entry name" value="Transferase(Phosphotransferase) domain 1"/>
    <property type="match status" value="1"/>
</dbReference>
<keyword evidence="7 10" id="KW-0067">ATP-binding</keyword>
<protein>
    <recommendedName>
        <fullName evidence="11">Protein kinase domain-containing protein</fullName>
    </recommendedName>
</protein>
<evidence type="ECO:0000259" key="11">
    <source>
        <dbReference type="PROSITE" id="PS50011"/>
    </source>
</evidence>
<gene>
    <name evidence="12" type="ORF">INT46_005520</name>
</gene>
<feature type="binding site" evidence="10">
    <location>
        <position position="49"/>
    </location>
    <ligand>
        <name>ATP</name>
        <dbReference type="ChEBI" id="CHEBI:30616"/>
    </ligand>
</feature>
<dbReference type="FunFam" id="3.30.200.20:FF:000046">
    <property type="entry name" value="Mitogen-activated protein kinase"/>
    <property type="match status" value="1"/>
</dbReference>
<keyword evidence="5 10" id="KW-0547">Nucleotide-binding</keyword>
<dbReference type="InterPro" id="IPR017441">
    <property type="entry name" value="Protein_kinase_ATP_BS"/>
</dbReference>
<dbReference type="Gene3D" id="3.30.200.20">
    <property type="entry name" value="Phosphorylase Kinase, domain 1"/>
    <property type="match status" value="1"/>
</dbReference>
<keyword evidence="6" id="KW-0418">Kinase</keyword>
<dbReference type="GO" id="GO:0005634">
    <property type="term" value="C:nucleus"/>
    <property type="evidence" value="ECO:0007669"/>
    <property type="project" value="UniProtKB-SubCell"/>
</dbReference>
<proteinExistence type="predicted"/>
<dbReference type="Pfam" id="PF01103">
    <property type="entry name" value="Omp85"/>
    <property type="match status" value="1"/>
</dbReference>
<organism evidence="12 13">
    <name type="scientific">Mucor plumbeus</name>
    <dbReference type="NCBI Taxonomy" id="97098"/>
    <lineage>
        <taxon>Eukaryota</taxon>
        <taxon>Fungi</taxon>
        <taxon>Fungi incertae sedis</taxon>
        <taxon>Mucoromycota</taxon>
        <taxon>Mucoromycotina</taxon>
        <taxon>Mucoromycetes</taxon>
        <taxon>Mucorales</taxon>
        <taxon>Mucorineae</taxon>
        <taxon>Mucoraceae</taxon>
        <taxon>Mucor</taxon>
    </lineage>
</organism>
<dbReference type="InterPro" id="IPR050117">
    <property type="entry name" value="MAPK"/>
</dbReference>
<dbReference type="PANTHER" id="PTHR24055">
    <property type="entry name" value="MITOGEN-ACTIVATED PROTEIN KINASE"/>
    <property type="match status" value="1"/>
</dbReference>
<dbReference type="InterPro" id="IPR000184">
    <property type="entry name" value="Bac_surfAg_D15"/>
</dbReference>